<reference evidence="3" key="1">
    <citation type="submission" date="2018-06" db="EMBL/GenBank/DDBJ databases">
        <authorList>
            <person name="Zhirakovskaya E."/>
        </authorList>
    </citation>
    <scope>NUCLEOTIDE SEQUENCE</scope>
</reference>
<keyword evidence="2" id="KW-0812">Transmembrane</keyword>
<evidence type="ECO:0000256" key="2">
    <source>
        <dbReference type="SAM" id="Phobius"/>
    </source>
</evidence>
<feature type="compositionally biased region" description="Low complexity" evidence="1">
    <location>
        <begin position="120"/>
        <end position="137"/>
    </location>
</feature>
<organism evidence="3">
    <name type="scientific">hydrothermal vent metagenome</name>
    <dbReference type="NCBI Taxonomy" id="652676"/>
    <lineage>
        <taxon>unclassified sequences</taxon>
        <taxon>metagenomes</taxon>
        <taxon>ecological metagenomes</taxon>
    </lineage>
</organism>
<feature type="transmembrane region" description="Helical" evidence="2">
    <location>
        <begin position="14"/>
        <end position="35"/>
    </location>
</feature>
<evidence type="ECO:0000256" key="1">
    <source>
        <dbReference type="SAM" id="MobiDB-lite"/>
    </source>
</evidence>
<dbReference type="AlphaFoldDB" id="A0A3B0VLT8"/>
<proteinExistence type="predicted"/>
<name>A0A3B0VLT8_9ZZZZ</name>
<evidence type="ECO:0000313" key="3">
    <source>
        <dbReference type="EMBL" id="VAW43881.1"/>
    </source>
</evidence>
<keyword evidence="2" id="KW-1133">Transmembrane helix</keyword>
<keyword evidence="2" id="KW-0472">Membrane</keyword>
<dbReference type="EMBL" id="UOFB01000003">
    <property type="protein sequence ID" value="VAW43881.1"/>
    <property type="molecule type" value="Genomic_DNA"/>
</dbReference>
<protein>
    <submittedName>
        <fullName evidence="3">Uncharacterized protein</fullName>
    </submittedName>
</protein>
<feature type="region of interest" description="Disordered" evidence="1">
    <location>
        <begin position="98"/>
        <end position="137"/>
    </location>
</feature>
<sequence>MFDLFRHYRIEPKLHRYAVLFSLSVVLGWLYFSFIEKSFVGKMLSGEALIVDLVLGLPLVFMFTVIVYACAYWLCKWLVIFFLPHAMIPYPLKNKMSDDETERQEETHGEEYWQNNNDTNQANQEKNKPPNKNNESD</sequence>
<feature type="transmembrane region" description="Helical" evidence="2">
    <location>
        <begin position="55"/>
        <end position="83"/>
    </location>
</feature>
<accession>A0A3B0VLT8</accession>
<gene>
    <name evidence="3" type="ORF">MNBD_GAMMA04-1814</name>
</gene>